<name>A0A139SM17_9BACT</name>
<evidence type="ECO:0000256" key="5">
    <source>
        <dbReference type="SAM" id="Coils"/>
    </source>
</evidence>
<feature type="compositionally biased region" description="Acidic residues" evidence="6">
    <location>
        <begin position="437"/>
        <end position="446"/>
    </location>
</feature>
<evidence type="ECO:0000256" key="1">
    <source>
        <dbReference type="ARBA" id="ARBA00003416"/>
    </source>
</evidence>
<dbReference type="Proteomes" id="UP000071392">
    <property type="component" value="Unassembled WGS sequence"/>
</dbReference>
<proteinExistence type="inferred from homology"/>
<evidence type="ECO:0000256" key="3">
    <source>
        <dbReference type="ARBA" id="ARBA00023054"/>
    </source>
</evidence>
<dbReference type="EMBL" id="LSZP01000037">
    <property type="protein sequence ID" value="KXU35609.1"/>
    <property type="molecule type" value="Genomic_DNA"/>
</dbReference>
<keyword evidence="4" id="KW-0233">DNA recombination</keyword>
<evidence type="ECO:0000256" key="2">
    <source>
        <dbReference type="ARBA" id="ARBA00009840"/>
    </source>
</evidence>
<comment type="caution">
    <text evidence="7">The sequence shown here is derived from an EMBL/GenBank/DDBJ whole genome shotgun (WGS) entry which is preliminary data.</text>
</comment>
<feature type="coiled-coil region" evidence="5">
    <location>
        <begin position="33"/>
        <end position="106"/>
    </location>
</feature>
<evidence type="ECO:0000256" key="6">
    <source>
        <dbReference type="SAM" id="MobiDB-lite"/>
    </source>
</evidence>
<organism evidence="7 8">
    <name type="scientific">Cephaloticoccus capnophilus</name>
    <dbReference type="NCBI Taxonomy" id="1548208"/>
    <lineage>
        <taxon>Bacteria</taxon>
        <taxon>Pseudomonadati</taxon>
        <taxon>Verrucomicrobiota</taxon>
        <taxon>Opitutia</taxon>
        <taxon>Opitutales</taxon>
        <taxon>Opitutaceae</taxon>
        <taxon>Cephaloticoccus</taxon>
    </lineage>
</organism>
<dbReference type="InterPro" id="IPR003798">
    <property type="entry name" value="DNA_recombination_RmuC"/>
</dbReference>
<reference evidence="7 8" key="1">
    <citation type="submission" date="2016-02" db="EMBL/GenBank/DDBJ databases">
        <authorList>
            <person name="Wen L."/>
            <person name="He K."/>
            <person name="Yang H."/>
        </authorList>
    </citation>
    <scope>NUCLEOTIDE SEQUENCE [LARGE SCALE GENOMIC DNA]</scope>
    <source>
        <strain evidence="7 8">CV41</strain>
    </source>
</reference>
<evidence type="ECO:0008006" key="9">
    <source>
        <dbReference type="Google" id="ProtNLM"/>
    </source>
</evidence>
<evidence type="ECO:0000256" key="4">
    <source>
        <dbReference type="ARBA" id="ARBA00023172"/>
    </source>
</evidence>
<evidence type="ECO:0000313" key="7">
    <source>
        <dbReference type="EMBL" id="KXU35609.1"/>
    </source>
</evidence>
<dbReference type="GO" id="GO:0006310">
    <property type="term" value="P:DNA recombination"/>
    <property type="evidence" value="ECO:0007669"/>
    <property type="project" value="UniProtKB-KW"/>
</dbReference>
<gene>
    <name evidence="7" type="ORF">AXK12_05000</name>
</gene>
<accession>A0A139SM17</accession>
<dbReference type="PANTHER" id="PTHR30563:SF0">
    <property type="entry name" value="DNA RECOMBINATION PROTEIN RMUC"/>
    <property type="match status" value="1"/>
</dbReference>
<dbReference type="AlphaFoldDB" id="A0A139SM17"/>
<keyword evidence="3 5" id="KW-0175">Coiled coil</keyword>
<comment type="function">
    <text evidence="1">Involved in DNA recombination.</text>
</comment>
<feature type="region of interest" description="Disordered" evidence="6">
    <location>
        <begin position="437"/>
        <end position="461"/>
    </location>
</feature>
<evidence type="ECO:0000313" key="8">
    <source>
        <dbReference type="Proteomes" id="UP000071392"/>
    </source>
</evidence>
<protein>
    <recommendedName>
        <fullName evidence="9">Recombinase RmuC</fullName>
    </recommendedName>
</protein>
<sequence length="461" mass="51141">MTTLLATLLFAALAIPLAWFVARQQQTLIASKLADQEKERERLSAALTEAQAELNTLRARLAETEKTLAVERGRFAERETHLDQRLRDLEQVKAAMKTEFEAAAAQIFGEKTKTFTEQNEQRLGLLLGPLSQRIIEFRQSVEAAQKSDSTQHGELKAQLEQLRELNKTIGKEAEELSSALKGKSQVRGAWGELVLERLLESTGMRKGEEFLIQESLNTTEGEGGKSRRLRPDVILRLPEGRHLVIDSKVSLVAYEHAATASDATAREAAAKTHARAVRQHIDELSAKRYDDTGVLITPDYVLMFVPIEPAYALAIETDPALYDYAFGKRVILTTASSLLICLKAADTLWRQDRQTKNVQQIADRAGKLHEKFAGLLKDLQKLDAQLINTRETYDSAMSKLYSGRGNLHSQVAALEKLGAKTKTALPAVPETYALDEAETAELEPDDTVTRAPQTKPAVDSD</sequence>
<comment type="similarity">
    <text evidence="2">Belongs to the RmuC family.</text>
</comment>
<dbReference type="Pfam" id="PF02646">
    <property type="entry name" value="RmuC"/>
    <property type="match status" value="1"/>
</dbReference>
<feature type="coiled-coil region" evidence="5">
    <location>
        <begin position="152"/>
        <end position="179"/>
    </location>
</feature>
<dbReference type="OrthoDB" id="370725at2"/>
<dbReference type="RefSeq" id="WP_068711871.1">
    <property type="nucleotide sequence ID" value="NZ_LSZP01000037.1"/>
</dbReference>
<dbReference type="PANTHER" id="PTHR30563">
    <property type="entry name" value="DNA RECOMBINATION PROTEIN RMUC"/>
    <property type="match status" value="1"/>
</dbReference>
<keyword evidence="8" id="KW-1185">Reference proteome</keyword>